<evidence type="ECO:0000313" key="1">
    <source>
        <dbReference type="EMBL" id="PWC08116.1"/>
    </source>
</evidence>
<proteinExistence type="predicted"/>
<dbReference type="Proteomes" id="UP000244962">
    <property type="component" value="Unassembled WGS sequence"/>
</dbReference>
<dbReference type="RefSeq" id="WP_108961987.1">
    <property type="nucleotide sequence ID" value="NZ_QEFB01000001.1"/>
</dbReference>
<dbReference type="EMBL" id="QEFB01000001">
    <property type="protein sequence ID" value="PWC08116.1"/>
    <property type="molecule type" value="Genomic_DNA"/>
</dbReference>
<evidence type="ECO:0000313" key="2">
    <source>
        <dbReference type="Proteomes" id="UP000244962"/>
    </source>
</evidence>
<dbReference type="Gene3D" id="3.40.1620.10">
    <property type="entry name" value="YefM-like domain"/>
    <property type="match status" value="1"/>
</dbReference>
<accession>A0A2U1TGW7</accession>
<keyword evidence="2" id="KW-1185">Reference proteome</keyword>
<gene>
    <name evidence="1" type="ORF">DF223_01815</name>
</gene>
<protein>
    <submittedName>
        <fullName evidence="1">Prevent-host-death protein</fullName>
    </submittedName>
</protein>
<organism evidence="1 2">
    <name type="scientific">Mycetocola zhujimingii</name>
    <dbReference type="NCBI Taxonomy" id="2079792"/>
    <lineage>
        <taxon>Bacteria</taxon>
        <taxon>Bacillati</taxon>
        <taxon>Actinomycetota</taxon>
        <taxon>Actinomycetes</taxon>
        <taxon>Micrococcales</taxon>
        <taxon>Microbacteriaceae</taxon>
        <taxon>Mycetocola</taxon>
    </lineage>
</organism>
<reference evidence="2" key="1">
    <citation type="submission" date="2018-04" db="EMBL/GenBank/DDBJ databases">
        <authorList>
            <person name="Liu S."/>
            <person name="Wang Z."/>
            <person name="Li J."/>
        </authorList>
    </citation>
    <scope>NUCLEOTIDE SEQUENCE [LARGE SCALE GENOMIC DNA]</scope>
    <source>
        <strain evidence="2">622</strain>
    </source>
</reference>
<sequence length="139" mass="15580">MSLVADYGTFTAARTHLKEVFDANAEGRTVTVRRDGQVSAVVPADKLQALLARTVSPGVRVDREDGRTIALMEGRPFVSEGMNVAEALEDLILSLREYSEDWEARLRHAPNHADNWDLVQLVKLSTDEQLLEWFERGSN</sequence>
<name>A0A2U1TGW7_9MICO</name>
<dbReference type="Gene3D" id="3.30.160.620">
    <property type="match status" value="1"/>
</dbReference>
<comment type="caution">
    <text evidence="1">The sequence shown here is derived from an EMBL/GenBank/DDBJ whole genome shotgun (WGS) entry which is preliminary data.</text>
</comment>
<dbReference type="AlphaFoldDB" id="A0A2U1TGW7"/>